<evidence type="ECO:0000313" key="2">
    <source>
        <dbReference type="Proteomes" id="UP000004994"/>
    </source>
</evidence>
<dbReference type="AlphaFoldDB" id="A0A3Q7G0K1"/>
<keyword evidence="2" id="KW-1185">Reference proteome</keyword>
<dbReference type="EnsemblPlants" id="Solyc04g049135.1.1">
    <property type="protein sequence ID" value="Solyc04g049135.1.1"/>
    <property type="gene ID" value="Solyc04g049135.1"/>
</dbReference>
<sequence>MNYTLNLVVLKPGLMLLITSQSTVWNAPILITKLSVTMANSWWTCSFACLMSCLEALKAAQVWEMFYKVLRSRWMMPMSTTKVLKSRKRKDLPKAMKSMWNISPVLKDHQEVVGRGRSTNMGEGTMASGSLCQNFVYA</sequence>
<reference evidence="1" key="1">
    <citation type="journal article" date="2012" name="Nature">
        <title>The tomato genome sequence provides insights into fleshy fruit evolution.</title>
        <authorList>
            <consortium name="Tomato Genome Consortium"/>
        </authorList>
    </citation>
    <scope>NUCLEOTIDE SEQUENCE [LARGE SCALE GENOMIC DNA]</scope>
    <source>
        <strain evidence="1">cv. Heinz 1706</strain>
    </source>
</reference>
<accession>A0A3Q7G0K1</accession>
<proteinExistence type="predicted"/>
<reference evidence="1" key="2">
    <citation type="submission" date="2019-01" db="UniProtKB">
        <authorList>
            <consortium name="EnsemblPlants"/>
        </authorList>
    </citation>
    <scope>IDENTIFICATION</scope>
    <source>
        <strain evidence="1">cv. Heinz 1706</strain>
    </source>
</reference>
<dbReference type="InParanoid" id="A0A3Q7G0K1"/>
<organism evidence="1">
    <name type="scientific">Solanum lycopersicum</name>
    <name type="common">Tomato</name>
    <name type="synonym">Lycopersicon esculentum</name>
    <dbReference type="NCBI Taxonomy" id="4081"/>
    <lineage>
        <taxon>Eukaryota</taxon>
        <taxon>Viridiplantae</taxon>
        <taxon>Streptophyta</taxon>
        <taxon>Embryophyta</taxon>
        <taxon>Tracheophyta</taxon>
        <taxon>Spermatophyta</taxon>
        <taxon>Magnoliopsida</taxon>
        <taxon>eudicotyledons</taxon>
        <taxon>Gunneridae</taxon>
        <taxon>Pentapetalae</taxon>
        <taxon>asterids</taxon>
        <taxon>lamiids</taxon>
        <taxon>Solanales</taxon>
        <taxon>Solanaceae</taxon>
        <taxon>Solanoideae</taxon>
        <taxon>Solaneae</taxon>
        <taxon>Solanum</taxon>
        <taxon>Solanum subgen. Lycopersicon</taxon>
    </lineage>
</organism>
<dbReference type="Gramene" id="Solyc04g049135.1.1">
    <property type="protein sequence ID" value="Solyc04g049135.1.1"/>
    <property type="gene ID" value="Solyc04g049135.1"/>
</dbReference>
<name>A0A3Q7G0K1_SOLLC</name>
<protein>
    <submittedName>
        <fullName evidence="1">Uncharacterized protein</fullName>
    </submittedName>
</protein>
<evidence type="ECO:0000313" key="1">
    <source>
        <dbReference type="EnsemblPlants" id="Solyc04g049135.1.1"/>
    </source>
</evidence>
<dbReference type="Proteomes" id="UP000004994">
    <property type="component" value="Chromosome 4"/>
</dbReference>